<dbReference type="PROSITE" id="PS50181">
    <property type="entry name" value="FBOX"/>
    <property type="match status" value="1"/>
</dbReference>
<keyword evidence="1" id="KW-0175">Coiled coil</keyword>
<dbReference type="EMBL" id="JAUTDP010000006">
    <property type="protein sequence ID" value="KAK3398617.1"/>
    <property type="molecule type" value="Genomic_DNA"/>
</dbReference>
<evidence type="ECO:0000256" key="1">
    <source>
        <dbReference type="SAM" id="Coils"/>
    </source>
</evidence>
<evidence type="ECO:0000259" key="3">
    <source>
        <dbReference type="PROSITE" id="PS50181"/>
    </source>
</evidence>
<feature type="compositionally biased region" description="Acidic residues" evidence="2">
    <location>
        <begin position="536"/>
        <end position="553"/>
    </location>
</feature>
<feature type="region of interest" description="Disordered" evidence="2">
    <location>
        <begin position="487"/>
        <end position="567"/>
    </location>
</feature>
<feature type="domain" description="F-box" evidence="3">
    <location>
        <begin position="16"/>
        <end position="61"/>
    </location>
</feature>
<feature type="coiled-coil region" evidence="1">
    <location>
        <begin position="603"/>
        <end position="670"/>
    </location>
</feature>
<keyword evidence="5" id="KW-1185">Reference proteome</keyword>
<feature type="region of interest" description="Disordered" evidence="2">
    <location>
        <begin position="201"/>
        <end position="221"/>
    </location>
</feature>
<feature type="compositionally biased region" description="Polar residues" evidence="2">
    <location>
        <begin position="490"/>
        <end position="502"/>
    </location>
</feature>
<gene>
    <name evidence="4" type="ORF">B0T20DRAFT_392998</name>
</gene>
<dbReference type="Pfam" id="PF00646">
    <property type="entry name" value="F-box"/>
    <property type="match status" value="1"/>
</dbReference>
<feature type="compositionally biased region" description="Acidic residues" evidence="2">
    <location>
        <begin position="975"/>
        <end position="986"/>
    </location>
</feature>
<feature type="region of interest" description="Disordered" evidence="2">
    <location>
        <begin position="256"/>
        <end position="298"/>
    </location>
</feature>
<dbReference type="AlphaFoldDB" id="A0AAE0UC31"/>
<feature type="region of interest" description="Disordered" evidence="2">
    <location>
        <begin position="913"/>
        <end position="986"/>
    </location>
</feature>
<protein>
    <recommendedName>
        <fullName evidence="3">F-box domain-containing protein</fullName>
    </recommendedName>
</protein>
<feature type="compositionally biased region" description="Polar residues" evidence="2">
    <location>
        <begin position="944"/>
        <end position="958"/>
    </location>
</feature>
<reference evidence="4" key="2">
    <citation type="submission" date="2023-07" db="EMBL/GenBank/DDBJ databases">
        <authorList>
            <consortium name="Lawrence Berkeley National Laboratory"/>
            <person name="Haridas S."/>
            <person name="Hensen N."/>
            <person name="Bonometti L."/>
            <person name="Westerberg I."/>
            <person name="Brannstrom I.O."/>
            <person name="Guillou S."/>
            <person name="Cros-Aarteil S."/>
            <person name="Calhoun S."/>
            <person name="Kuo A."/>
            <person name="Mondo S."/>
            <person name="Pangilinan J."/>
            <person name="Riley R."/>
            <person name="LaButti K."/>
            <person name="Andreopoulos B."/>
            <person name="Lipzen A."/>
            <person name="Chen C."/>
            <person name="Yanf M."/>
            <person name="Daum C."/>
            <person name="Ng V."/>
            <person name="Clum A."/>
            <person name="Steindorff A."/>
            <person name="Ohm R."/>
            <person name="Martin F."/>
            <person name="Silar P."/>
            <person name="Natvig D."/>
            <person name="Lalanne C."/>
            <person name="Gautier V."/>
            <person name="Ament-velasquez S.L."/>
            <person name="Kruys A."/>
            <person name="Hutchinson M.I."/>
            <person name="Powell A.J."/>
            <person name="Barry K."/>
            <person name="Miller A.N."/>
            <person name="Grigoriev I.V."/>
            <person name="Debuchy R."/>
            <person name="Gladieux P."/>
            <person name="Thoren M.H."/>
            <person name="Johannesson H."/>
        </authorList>
    </citation>
    <scope>NUCLEOTIDE SEQUENCE</scope>
    <source>
        <strain evidence="4">FGSC 1904</strain>
    </source>
</reference>
<evidence type="ECO:0000256" key="2">
    <source>
        <dbReference type="SAM" id="MobiDB-lite"/>
    </source>
</evidence>
<feature type="region of interest" description="Disordered" evidence="2">
    <location>
        <begin position="425"/>
        <end position="448"/>
    </location>
</feature>
<evidence type="ECO:0000313" key="4">
    <source>
        <dbReference type="EMBL" id="KAK3398617.1"/>
    </source>
</evidence>
<evidence type="ECO:0000313" key="5">
    <source>
        <dbReference type="Proteomes" id="UP001281003"/>
    </source>
</evidence>
<dbReference type="InterPro" id="IPR036047">
    <property type="entry name" value="F-box-like_dom_sf"/>
</dbReference>
<sequence>MDSHESGHAPTPAVNQHSLLGMPAEIQQQIVSHCGQPDLICFALVSKHCRDLAASELYRQFHIVFPDEDDPAFDSPIDGLAGGLDTFVTSDYDYAKYLRDISLDSLSAGLKGEAAYKDYLFNNSCGKFMNTLLLLTLRKAKGLESFKWNIRVELSRPVYAALHNIKTITNLHIRMQAGPSLYEKPPPLPFWPVQPPPISAPSQPPVHWMPQGTHPPPAPPQQGLDFGPVSQITTTNPTFMNGHSIYLVQSQPLHHPNAFAQQPPHPQTFPSQAPFHAPSAPKGPSKLKPLKRPRTLAEPPTFSGFKNLKSLAILDMDTLDFVTEIKTCVRNSVGTLEELKLSFSDFLASKARKPPAPEVVADDSDSESVWSDPGLIPPAQASNAVTGNAVESSGAKANRAQEEKKAQESVLGRIFDVEHYVVKKPQKKVKPKGKTPAEASSSDPGQDFIKNVMKAAEVLMKEKDDMRRDALDIIESAASAYLASLKTKENGTTSASSESQPAETKVETEGELNTVGSESTAAGPSVPTRQRKEGEDLGPEDITIEEPDGELELEPGTPAPNVNEEGAVPDTISQCLSSLAIGNLEPASVEKAVANLVAQKVNYQTLVKKLMAFEARADELRKETEQLREQDGLVARERIEKEIAELSNGIEKARNEIHVVEAEVADSQKEIYGLRDSERQRRIEYVRATRGIALKGLSIYLIPVKASVLSKAIDIQMLTSITLLNVGPQAPIWAYFKSQNEEKPLPLCKIFTDNVTNSFLQLVSQLKLVTELFLLERETKYKPESFAPKTTATIVHIRRALKKHVPHLRNLMIKNMATTAWDLDAKTILLLCERGKNIEELACSMDMARLHILNVNARLLTNLCALHVISLRPDDPCPSLIVEARKFLIDTLCQYPLKNLQYVAVNDSESPTVHHLRFREPPSTEERERRKAVKKAKKGKAKATNSNINDGTSSNNNAVHYPSFPPPATWGGESSSDDSYDNDDDDGESGWVSSNFFAKGWDYAPSKSTYFEKLGPCRAYDVYGVRIFEKEVMSGRI</sequence>
<reference evidence="4" key="1">
    <citation type="journal article" date="2023" name="Mol. Phylogenet. Evol.">
        <title>Genome-scale phylogeny and comparative genomics of the fungal order Sordariales.</title>
        <authorList>
            <person name="Hensen N."/>
            <person name="Bonometti L."/>
            <person name="Westerberg I."/>
            <person name="Brannstrom I.O."/>
            <person name="Guillou S."/>
            <person name="Cros-Aarteil S."/>
            <person name="Calhoun S."/>
            <person name="Haridas S."/>
            <person name="Kuo A."/>
            <person name="Mondo S."/>
            <person name="Pangilinan J."/>
            <person name="Riley R."/>
            <person name="LaButti K."/>
            <person name="Andreopoulos B."/>
            <person name="Lipzen A."/>
            <person name="Chen C."/>
            <person name="Yan M."/>
            <person name="Daum C."/>
            <person name="Ng V."/>
            <person name="Clum A."/>
            <person name="Steindorff A."/>
            <person name="Ohm R.A."/>
            <person name="Martin F."/>
            <person name="Silar P."/>
            <person name="Natvig D.O."/>
            <person name="Lalanne C."/>
            <person name="Gautier V."/>
            <person name="Ament-Velasquez S.L."/>
            <person name="Kruys A."/>
            <person name="Hutchinson M.I."/>
            <person name="Powell A.J."/>
            <person name="Barry K."/>
            <person name="Miller A.N."/>
            <person name="Grigoriev I.V."/>
            <person name="Debuchy R."/>
            <person name="Gladieux P."/>
            <person name="Hiltunen Thoren M."/>
            <person name="Johannesson H."/>
        </authorList>
    </citation>
    <scope>NUCLEOTIDE SEQUENCE</scope>
    <source>
        <strain evidence="4">FGSC 1904</strain>
    </source>
</reference>
<feature type="compositionally biased region" description="Basic and acidic residues" evidence="2">
    <location>
        <begin position="918"/>
        <end position="929"/>
    </location>
</feature>
<proteinExistence type="predicted"/>
<feature type="region of interest" description="Disordered" evidence="2">
    <location>
        <begin position="352"/>
        <end position="407"/>
    </location>
</feature>
<organism evidence="4 5">
    <name type="scientific">Sordaria brevicollis</name>
    <dbReference type="NCBI Taxonomy" id="83679"/>
    <lineage>
        <taxon>Eukaryota</taxon>
        <taxon>Fungi</taxon>
        <taxon>Dikarya</taxon>
        <taxon>Ascomycota</taxon>
        <taxon>Pezizomycotina</taxon>
        <taxon>Sordariomycetes</taxon>
        <taxon>Sordariomycetidae</taxon>
        <taxon>Sordariales</taxon>
        <taxon>Sordariaceae</taxon>
        <taxon>Sordaria</taxon>
    </lineage>
</organism>
<accession>A0AAE0UC31</accession>
<feature type="compositionally biased region" description="Polar residues" evidence="2">
    <location>
        <begin position="380"/>
        <end position="391"/>
    </location>
</feature>
<feature type="compositionally biased region" description="Basic residues" evidence="2">
    <location>
        <begin position="930"/>
        <end position="941"/>
    </location>
</feature>
<dbReference type="Proteomes" id="UP001281003">
    <property type="component" value="Unassembled WGS sequence"/>
</dbReference>
<dbReference type="InterPro" id="IPR001810">
    <property type="entry name" value="F-box_dom"/>
</dbReference>
<name>A0AAE0UC31_SORBR</name>
<dbReference type="SUPFAM" id="SSF81383">
    <property type="entry name" value="F-box domain"/>
    <property type="match status" value="1"/>
</dbReference>
<comment type="caution">
    <text evidence="4">The sequence shown here is derived from an EMBL/GenBank/DDBJ whole genome shotgun (WGS) entry which is preliminary data.</text>
</comment>